<protein>
    <submittedName>
        <fullName evidence="2">DUF368 domain-containing protein</fullName>
    </submittedName>
</protein>
<organism evidence="2">
    <name type="scientific">Pricia antarctica</name>
    <dbReference type="NCBI Taxonomy" id="641691"/>
    <lineage>
        <taxon>Bacteria</taxon>
        <taxon>Pseudomonadati</taxon>
        <taxon>Bacteroidota</taxon>
        <taxon>Flavobacteriia</taxon>
        <taxon>Flavobacteriales</taxon>
        <taxon>Flavobacteriaceae</taxon>
        <taxon>Pricia</taxon>
    </lineage>
</organism>
<accession>A0A831QTM8</accession>
<dbReference type="Pfam" id="PF04018">
    <property type="entry name" value="VCA0040-like"/>
    <property type="match status" value="1"/>
</dbReference>
<dbReference type="AlphaFoldDB" id="A0A831QTM8"/>
<proteinExistence type="predicted"/>
<evidence type="ECO:0000256" key="1">
    <source>
        <dbReference type="SAM" id="Phobius"/>
    </source>
</evidence>
<gene>
    <name evidence="2" type="ORF">ENH87_16860</name>
</gene>
<feature type="transmembrane region" description="Helical" evidence="1">
    <location>
        <begin position="67"/>
        <end position="88"/>
    </location>
</feature>
<feature type="transmembrane region" description="Helical" evidence="1">
    <location>
        <begin position="254"/>
        <end position="273"/>
    </location>
</feature>
<feature type="transmembrane region" description="Helical" evidence="1">
    <location>
        <begin position="180"/>
        <end position="200"/>
    </location>
</feature>
<name>A0A831QTM8_9FLAO</name>
<feature type="transmembrane region" description="Helical" evidence="1">
    <location>
        <begin position="132"/>
        <end position="151"/>
    </location>
</feature>
<feature type="transmembrane region" description="Helical" evidence="1">
    <location>
        <begin position="26"/>
        <end position="46"/>
    </location>
</feature>
<dbReference type="InterPro" id="IPR007163">
    <property type="entry name" value="VCA0040-like"/>
</dbReference>
<sequence length="343" mass="38606">MYNTRSFSDKFFLVIKGLCMGAANKVPGVSGGIVAFVGGFYEEFIYSLRKVNRKAFKLLLGGRFKSFYTYINGTFLSLLIFGMLVSYFSVSKLLDYFLVQKELFVWSAFFGMVLGSIYYIGKDFEHWSRKTIIAGTIGLLVGISISFLSPAKENDNLFFIFICGIISVSGMTLPGLSGSFILILLGNYVLLLVDSVNALYDTFAEMLVGDFSFIRNQARLNILRILAVFTAGSATGLVSLSHLLSYVLKYYRHITTAVIIGFITGSLGVVWPWKRTIFKINAQGQNLIDSNGKEIIANYERYIPDFTQTENWWSLVFMAFGFIILLGLDWYGKHRKESIVTLK</sequence>
<dbReference type="PANTHER" id="PTHR37308">
    <property type="entry name" value="INTEGRAL MEMBRANE PROTEIN"/>
    <property type="match status" value="1"/>
</dbReference>
<keyword evidence="1" id="KW-0812">Transmembrane</keyword>
<dbReference type="Proteomes" id="UP000886191">
    <property type="component" value="Unassembled WGS sequence"/>
</dbReference>
<keyword evidence="1" id="KW-0472">Membrane</keyword>
<dbReference type="EMBL" id="DRGL01000062">
    <property type="protein sequence ID" value="HEA22572.1"/>
    <property type="molecule type" value="Genomic_DNA"/>
</dbReference>
<feature type="transmembrane region" description="Helical" evidence="1">
    <location>
        <begin position="103"/>
        <end position="120"/>
    </location>
</feature>
<feature type="transmembrane region" description="Helical" evidence="1">
    <location>
        <begin position="312"/>
        <end position="331"/>
    </location>
</feature>
<reference evidence="2" key="1">
    <citation type="journal article" date="2020" name="mSystems">
        <title>Genome- and Community-Level Interaction Insights into Carbon Utilization and Element Cycling Functions of Hydrothermarchaeota in Hydrothermal Sediment.</title>
        <authorList>
            <person name="Zhou Z."/>
            <person name="Liu Y."/>
            <person name="Xu W."/>
            <person name="Pan J."/>
            <person name="Luo Z.H."/>
            <person name="Li M."/>
        </authorList>
    </citation>
    <scope>NUCLEOTIDE SEQUENCE [LARGE SCALE GENOMIC DNA]</scope>
    <source>
        <strain evidence="2">HyVt-345</strain>
    </source>
</reference>
<keyword evidence="1" id="KW-1133">Transmembrane helix</keyword>
<feature type="transmembrane region" description="Helical" evidence="1">
    <location>
        <begin position="220"/>
        <end position="247"/>
    </location>
</feature>
<evidence type="ECO:0000313" key="2">
    <source>
        <dbReference type="EMBL" id="HEA22572.1"/>
    </source>
</evidence>
<comment type="caution">
    <text evidence="2">The sequence shown here is derived from an EMBL/GenBank/DDBJ whole genome shotgun (WGS) entry which is preliminary data.</text>
</comment>
<dbReference type="PANTHER" id="PTHR37308:SF1">
    <property type="entry name" value="POLYPRENYL-PHOSPHATE TRANSPORTER"/>
    <property type="match status" value="1"/>
</dbReference>
<feature type="transmembrane region" description="Helical" evidence="1">
    <location>
        <begin position="157"/>
        <end position="173"/>
    </location>
</feature>